<dbReference type="Gene3D" id="2.60.120.40">
    <property type="match status" value="1"/>
</dbReference>
<proteinExistence type="predicted"/>
<dbReference type="AlphaFoldDB" id="E9FZN5"/>
<keyword evidence="1" id="KW-0732">Signal</keyword>
<dbReference type="EMBL" id="GL732528">
    <property type="protein sequence ID" value="EFX87237.1"/>
    <property type="molecule type" value="Genomic_DNA"/>
</dbReference>
<evidence type="ECO:0000313" key="2">
    <source>
        <dbReference type="EMBL" id="EFX87237.1"/>
    </source>
</evidence>
<reference evidence="2 3" key="1">
    <citation type="journal article" date="2011" name="Science">
        <title>The ecoresponsive genome of Daphnia pulex.</title>
        <authorList>
            <person name="Colbourne J.K."/>
            <person name="Pfrender M.E."/>
            <person name="Gilbert D."/>
            <person name="Thomas W.K."/>
            <person name="Tucker A."/>
            <person name="Oakley T.H."/>
            <person name="Tokishita S."/>
            <person name="Aerts A."/>
            <person name="Arnold G.J."/>
            <person name="Basu M.K."/>
            <person name="Bauer D.J."/>
            <person name="Caceres C.E."/>
            <person name="Carmel L."/>
            <person name="Casola C."/>
            <person name="Choi J.H."/>
            <person name="Detter J.C."/>
            <person name="Dong Q."/>
            <person name="Dusheyko S."/>
            <person name="Eads B.D."/>
            <person name="Frohlich T."/>
            <person name="Geiler-Samerotte K.A."/>
            <person name="Gerlach D."/>
            <person name="Hatcher P."/>
            <person name="Jogdeo S."/>
            <person name="Krijgsveld J."/>
            <person name="Kriventseva E.V."/>
            <person name="Kultz D."/>
            <person name="Laforsch C."/>
            <person name="Lindquist E."/>
            <person name="Lopez J."/>
            <person name="Manak J.R."/>
            <person name="Muller J."/>
            <person name="Pangilinan J."/>
            <person name="Patwardhan R.P."/>
            <person name="Pitluck S."/>
            <person name="Pritham E.J."/>
            <person name="Rechtsteiner A."/>
            <person name="Rho M."/>
            <person name="Rogozin I.B."/>
            <person name="Sakarya O."/>
            <person name="Salamov A."/>
            <person name="Schaack S."/>
            <person name="Shapiro H."/>
            <person name="Shiga Y."/>
            <person name="Skalitzky C."/>
            <person name="Smith Z."/>
            <person name="Souvorov A."/>
            <person name="Sung W."/>
            <person name="Tang Z."/>
            <person name="Tsuchiya D."/>
            <person name="Tu H."/>
            <person name="Vos H."/>
            <person name="Wang M."/>
            <person name="Wolf Y.I."/>
            <person name="Yamagata H."/>
            <person name="Yamada T."/>
            <person name="Ye Y."/>
            <person name="Shaw J.R."/>
            <person name="Andrews J."/>
            <person name="Crease T.J."/>
            <person name="Tang H."/>
            <person name="Lucas S.M."/>
            <person name="Robertson H.M."/>
            <person name="Bork P."/>
            <person name="Koonin E.V."/>
            <person name="Zdobnov E.M."/>
            <person name="Grigoriev I.V."/>
            <person name="Lynch M."/>
            <person name="Boore J.L."/>
        </authorList>
    </citation>
    <scope>NUCLEOTIDE SEQUENCE [LARGE SCALE GENOMIC DNA]</scope>
</reference>
<dbReference type="Proteomes" id="UP000000305">
    <property type="component" value="Unassembled WGS sequence"/>
</dbReference>
<evidence type="ECO:0008006" key="4">
    <source>
        <dbReference type="Google" id="ProtNLM"/>
    </source>
</evidence>
<keyword evidence="3" id="KW-1185">Reference proteome</keyword>
<dbReference type="PhylomeDB" id="E9FZN5"/>
<dbReference type="KEGG" id="dpx:DAPPUDRAFT_312611"/>
<dbReference type="InterPro" id="IPR008983">
    <property type="entry name" value="Tumour_necrosis_fac-like_dom"/>
</dbReference>
<protein>
    <recommendedName>
        <fullName evidence="4">C1q domain-containing protein</fullName>
    </recommendedName>
</protein>
<feature type="signal peptide" evidence="1">
    <location>
        <begin position="1"/>
        <end position="21"/>
    </location>
</feature>
<evidence type="ECO:0000256" key="1">
    <source>
        <dbReference type="SAM" id="SignalP"/>
    </source>
</evidence>
<organism evidence="2 3">
    <name type="scientific">Daphnia pulex</name>
    <name type="common">Water flea</name>
    <dbReference type="NCBI Taxonomy" id="6669"/>
    <lineage>
        <taxon>Eukaryota</taxon>
        <taxon>Metazoa</taxon>
        <taxon>Ecdysozoa</taxon>
        <taxon>Arthropoda</taxon>
        <taxon>Crustacea</taxon>
        <taxon>Branchiopoda</taxon>
        <taxon>Diplostraca</taxon>
        <taxon>Cladocera</taxon>
        <taxon>Anomopoda</taxon>
        <taxon>Daphniidae</taxon>
        <taxon>Daphnia</taxon>
    </lineage>
</organism>
<accession>E9FZN5</accession>
<dbReference type="HOGENOM" id="CLU_1950962_0_0_1"/>
<dbReference type="SUPFAM" id="SSF49842">
    <property type="entry name" value="TNF-like"/>
    <property type="match status" value="1"/>
</dbReference>
<dbReference type="InParanoid" id="E9FZN5"/>
<evidence type="ECO:0000313" key="3">
    <source>
        <dbReference type="Proteomes" id="UP000000305"/>
    </source>
</evidence>
<feature type="chain" id="PRO_5003236544" description="C1q domain-containing protein" evidence="1">
    <location>
        <begin position="22"/>
        <end position="129"/>
    </location>
</feature>
<dbReference type="GO" id="GO:0005615">
    <property type="term" value="C:extracellular space"/>
    <property type="evidence" value="ECO:0000318"/>
    <property type="project" value="GO_Central"/>
</dbReference>
<sequence length="129" mass="14031">MAGFCAIVLIVLPSWTAGVIAANLRSYRPTLSAEEQMELLAENFVLIGFPDIEPTPVDFQAKGDMTIIDGGPVFTTRISWDVEIVNVSEGMDSTTGNFETPKSGTYFFELSGVSRLTSGDQEIKETFAI</sequence>
<name>E9FZN5_DAPPU</name>
<gene>
    <name evidence="2" type="ORF">DAPPUDRAFT_312611</name>
</gene>